<dbReference type="AlphaFoldDB" id="A0A6J7K2C0"/>
<accession>A0A6J7K2C0</accession>
<keyword evidence="1" id="KW-0472">Membrane</keyword>
<name>A0A6J7K2C0_9ZZZZ</name>
<proteinExistence type="predicted"/>
<feature type="transmembrane region" description="Helical" evidence="1">
    <location>
        <begin position="15"/>
        <end position="40"/>
    </location>
</feature>
<gene>
    <name evidence="2" type="ORF">UFOPK3837_00325</name>
</gene>
<keyword evidence="1" id="KW-1133">Transmembrane helix</keyword>
<dbReference type="EMBL" id="CAFBNO010000006">
    <property type="protein sequence ID" value="CAB4949337.1"/>
    <property type="molecule type" value="Genomic_DNA"/>
</dbReference>
<keyword evidence="1" id="KW-0812">Transmembrane</keyword>
<sequence>MTKPKDSERARPENVLAFMMVGVIGVSILTIVLVLLSYLFKFELPHPISLIPLIGLPFGALLLIALLIVQARKLTKAKR</sequence>
<feature type="transmembrane region" description="Helical" evidence="1">
    <location>
        <begin position="46"/>
        <end position="69"/>
    </location>
</feature>
<organism evidence="2">
    <name type="scientific">freshwater metagenome</name>
    <dbReference type="NCBI Taxonomy" id="449393"/>
    <lineage>
        <taxon>unclassified sequences</taxon>
        <taxon>metagenomes</taxon>
        <taxon>ecological metagenomes</taxon>
    </lineage>
</organism>
<reference evidence="2" key="1">
    <citation type="submission" date="2020-05" db="EMBL/GenBank/DDBJ databases">
        <authorList>
            <person name="Chiriac C."/>
            <person name="Salcher M."/>
            <person name="Ghai R."/>
            <person name="Kavagutti S V."/>
        </authorList>
    </citation>
    <scope>NUCLEOTIDE SEQUENCE</scope>
</reference>
<protein>
    <submittedName>
        <fullName evidence="2">Unannotated protein</fullName>
    </submittedName>
</protein>
<evidence type="ECO:0000313" key="2">
    <source>
        <dbReference type="EMBL" id="CAB4949337.1"/>
    </source>
</evidence>
<evidence type="ECO:0000256" key="1">
    <source>
        <dbReference type="SAM" id="Phobius"/>
    </source>
</evidence>